<dbReference type="OrthoDB" id="444631at2759"/>
<dbReference type="GO" id="GO:0016020">
    <property type="term" value="C:membrane"/>
    <property type="evidence" value="ECO:0007669"/>
    <property type="project" value="UniProtKB-SubCell"/>
</dbReference>
<evidence type="ECO:0000256" key="6">
    <source>
        <dbReference type="SAM" id="MobiDB-lite"/>
    </source>
</evidence>
<evidence type="ECO:0000256" key="2">
    <source>
        <dbReference type="ARBA" id="ARBA00022692"/>
    </source>
</evidence>
<evidence type="ECO:0000256" key="3">
    <source>
        <dbReference type="ARBA" id="ARBA00022989"/>
    </source>
</evidence>
<protein>
    <recommendedName>
        <fullName evidence="8">Rhodopsin domain-containing protein</fullName>
    </recommendedName>
</protein>
<evidence type="ECO:0000256" key="4">
    <source>
        <dbReference type="ARBA" id="ARBA00023136"/>
    </source>
</evidence>
<dbReference type="PANTHER" id="PTHR33048">
    <property type="entry name" value="PTH11-LIKE INTEGRAL MEMBRANE PROTEIN (AFU_ORTHOLOGUE AFUA_5G11245)"/>
    <property type="match status" value="1"/>
</dbReference>
<proteinExistence type="inferred from homology"/>
<feature type="transmembrane region" description="Helical" evidence="7">
    <location>
        <begin position="191"/>
        <end position="218"/>
    </location>
</feature>
<dbReference type="STRING" id="913774.A0A0C3GWZ8"/>
<dbReference type="HOGENOM" id="CLU_028200_12_8_1"/>
<evidence type="ECO:0000313" key="9">
    <source>
        <dbReference type="EMBL" id="KIM95779.1"/>
    </source>
</evidence>
<sequence>MSFDGIPDSVLENFPAGAPPEGVTPNFINPPNHDVLIITLNTVLLTVMWTTVILRLYAKGRILRTLGWDDYTSTIAALGSTAHSVFELYGIHLGYGRHIWDIRATTLLEVSNVRLLSATSIVYPVVIYFVKLSILLLYLRIFGVYRFVRFSCYFAIVLFTLFYVAYLGVQAALLKDCINLASLEVGVCKDLYALTIFQSAFNVVSDIFVFLIPIPCILKLQVRTGRKIGLLIIFLAGFVACGVSIARLVTTAITLNSADKFWYASLNGSLTCVEINVAITAACMSTLLGVLAQVKRYGSSVYKSLRSRLYESRSGSATATSSQGIGKSGNNTAEAFNAPPSRKKTLEKTNYIPLEDGAYHSAVSTEYLSNSDNLPLWGRP</sequence>
<feature type="transmembrane region" description="Helical" evidence="7">
    <location>
        <begin position="230"/>
        <end position="255"/>
    </location>
</feature>
<evidence type="ECO:0000313" key="10">
    <source>
        <dbReference type="Proteomes" id="UP000054321"/>
    </source>
</evidence>
<feature type="domain" description="Rhodopsin" evidence="8">
    <location>
        <begin position="54"/>
        <end position="290"/>
    </location>
</feature>
<comment type="similarity">
    <text evidence="5">Belongs to the SAT4 family.</text>
</comment>
<dbReference type="PANTHER" id="PTHR33048:SF47">
    <property type="entry name" value="INTEGRAL MEMBRANE PROTEIN-RELATED"/>
    <property type="match status" value="1"/>
</dbReference>
<keyword evidence="4 7" id="KW-0472">Membrane</keyword>
<dbReference type="EMBL" id="KN832886">
    <property type="protein sequence ID" value="KIM95779.1"/>
    <property type="molecule type" value="Genomic_DNA"/>
</dbReference>
<accession>A0A0C3GWZ8</accession>
<gene>
    <name evidence="9" type="ORF">OIDMADRAFT_59557</name>
</gene>
<reference evidence="10" key="2">
    <citation type="submission" date="2015-01" db="EMBL/GenBank/DDBJ databases">
        <title>Evolutionary Origins and Diversification of the Mycorrhizal Mutualists.</title>
        <authorList>
            <consortium name="DOE Joint Genome Institute"/>
            <consortium name="Mycorrhizal Genomics Consortium"/>
            <person name="Kohler A."/>
            <person name="Kuo A."/>
            <person name="Nagy L.G."/>
            <person name="Floudas D."/>
            <person name="Copeland A."/>
            <person name="Barry K.W."/>
            <person name="Cichocki N."/>
            <person name="Veneault-Fourrey C."/>
            <person name="LaButti K."/>
            <person name="Lindquist E.A."/>
            <person name="Lipzen A."/>
            <person name="Lundell T."/>
            <person name="Morin E."/>
            <person name="Murat C."/>
            <person name="Riley R."/>
            <person name="Ohm R."/>
            <person name="Sun H."/>
            <person name="Tunlid A."/>
            <person name="Henrissat B."/>
            <person name="Grigoriev I.V."/>
            <person name="Hibbett D.S."/>
            <person name="Martin F."/>
        </authorList>
    </citation>
    <scope>NUCLEOTIDE SEQUENCE [LARGE SCALE GENOMIC DNA]</scope>
    <source>
        <strain evidence="10">Zn</strain>
    </source>
</reference>
<keyword evidence="3 7" id="KW-1133">Transmembrane helix</keyword>
<name>A0A0C3GWZ8_OIDMZ</name>
<dbReference type="InterPro" id="IPR049326">
    <property type="entry name" value="Rhodopsin_dom_fungi"/>
</dbReference>
<keyword evidence="10" id="KW-1185">Reference proteome</keyword>
<dbReference type="Pfam" id="PF20684">
    <property type="entry name" value="Fung_rhodopsin"/>
    <property type="match status" value="1"/>
</dbReference>
<feature type="transmembrane region" description="Helical" evidence="7">
    <location>
        <begin position="35"/>
        <end position="54"/>
    </location>
</feature>
<feature type="compositionally biased region" description="Polar residues" evidence="6">
    <location>
        <begin position="317"/>
        <end position="334"/>
    </location>
</feature>
<organism evidence="9 10">
    <name type="scientific">Oidiodendron maius (strain Zn)</name>
    <dbReference type="NCBI Taxonomy" id="913774"/>
    <lineage>
        <taxon>Eukaryota</taxon>
        <taxon>Fungi</taxon>
        <taxon>Dikarya</taxon>
        <taxon>Ascomycota</taxon>
        <taxon>Pezizomycotina</taxon>
        <taxon>Leotiomycetes</taxon>
        <taxon>Leotiomycetes incertae sedis</taxon>
        <taxon>Myxotrichaceae</taxon>
        <taxon>Oidiodendron</taxon>
    </lineage>
</organism>
<keyword evidence="2 7" id="KW-0812">Transmembrane</keyword>
<evidence type="ECO:0000256" key="7">
    <source>
        <dbReference type="SAM" id="Phobius"/>
    </source>
</evidence>
<evidence type="ECO:0000256" key="1">
    <source>
        <dbReference type="ARBA" id="ARBA00004141"/>
    </source>
</evidence>
<feature type="transmembrane region" description="Helical" evidence="7">
    <location>
        <begin position="115"/>
        <end position="138"/>
    </location>
</feature>
<dbReference type="AlphaFoldDB" id="A0A0C3GWZ8"/>
<comment type="subcellular location">
    <subcellularLocation>
        <location evidence="1">Membrane</location>
        <topology evidence="1">Multi-pass membrane protein</topology>
    </subcellularLocation>
</comment>
<dbReference type="InParanoid" id="A0A0C3GWZ8"/>
<dbReference type="Proteomes" id="UP000054321">
    <property type="component" value="Unassembled WGS sequence"/>
</dbReference>
<evidence type="ECO:0000259" key="8">
    <source>
        <dbReference type="Pfam" id="PF20684"/>
    </source>
</evidence>
<feature type="region of interest" description="Disordered" evidence="6">
    <location>
        <begin position="317"/>
        <end position="340"/>
    </location>
</feature>
<feature type="transmembrane region" description="Helical" evidence="7">
    <location>
        <begin position="150"/>
        <end position="171"/>
    </location>
</feature>
<feature type="transmembrane region" description="Helical" evidence="7">
    <location>
        <begin position="75"/>
        <end position="95"/>
    </location>
</feature>
<reference evidence="9 10" key="1">
    <citation type="submission" date="2014-04" db="EMBL/GenBank/DDBJ databases">
        <authorList>
            <consortium name="DOE Joint Genome Institute"/>
            <person name="Kuo A."/>
            <person name="Martino E."/>
            <person name="Perotto S."/>
            <person name="Kohler A."/>
            <person name="Nagy L.G."/>
            <person name="Floudas D."/>
            <person name="Copeland A."/>
            <person name="Barry K.W."/>
            <person name="Cichocki N."/>
            <person name="Veneault-Fourrey C."/>
            <person name="LaButti K."/>
            <person name="Lindquist E.A."/>
            <person name="Lipzen A."/>
            <person name="Lundell T."/>
            <person name="Morin E."/>
            <person name="Murat C."/>
            <person name="Sun H."/>
            <person name="Tunlid A."/>
            <person name="Henrissat B."/>
            <person name="Grigoriev I.V."/>
            <person name="Hibbett D.S."/>
            <person name="Martin F."/>
            <person name="Nordberg H.P."/>
            <person name="Cantor M.N."/>
            <person name="Hua S.X."/>
        </authorList>
    </citation>
    <scope>NUCLEOTIDE SEQUENCE [LARGE SCALE GENOMIC DNA]</scope>
    <source>
        <strain evidence="9 10">Zn</strain>
    </source>
</reference>
<evidence type="ECO:0000256" key="5">
    <source>
        <dbReference type="ARBA" id="ARBA00038359"/>
    </source>
</evidence>
<feature type="transmembrane region" description="Helical" evidence="7">
    <location>
        <begin position="275"/>
        <end position="294"/>
    </location>
</feature>
<dbReference type="InterPro" id="IPR052337">
    <property type="entry name" value="SAT4-like"/>
</dbReference>